<evidence type="ECO:0000313" key="2">
    <source>
        <dbReference type="Proteomes" id="UP000199202"/>
    </source>
</evidence>
<dbReference type="Pfam" id="PF19420">
    <property type="entry name" value="DDAH_eukar"/>
    <property type="match status" value="1"/>
</dbReference>
<keyword evidence="1" id="KW-0378">Hydrolase</keyword>
<keyword evidence="2" id="KW-1185">Reference proteome</keyword>
<dbReference type="AlphaFoldDB" id="A0A1G9H880"/>
<dbReference type="Gene3D" id="3.75.10.10">
    <property type="entry name" value="L-arginine/glycine Amidinotransferase, Chain A"/>
    <property type="match status" value="1"/>
</dbReference>
<accession>A0A1G9H880</accession>
<dbReference type="EMBL" id="FNDJ01000022">
    <property type="protein sequence ID" value="SDL09198.1"/>
    <property type="molecule type" value="Genomic_DNA"/>
</dbReference>
<dbReference type="Proteomes" id="UP000199202">
    <property type="component" value="Unassembled WGS sequence"/>
</dbReference>
<name>A0A1G9H880_9ACTN</name>
<gene>
    <name evidence="1" type="ORF">SAMN05421869_12223</name>
</gene>
<dbReference type="PANTHER" id="PTHR47271:SF2">
    <property type="entry name" value="ARGININE DEIMINASE"/>
    <property type="match status" value="1"/>
</dbReference>
<dbReference type="STRING" id="633440.SAMN05421869_12223"/>
<dbReference type="SUPFAM" id="SSF55909">
    <property type="entry name" value="Pentein"/>
    <property type="match status" value="1"/>
</dbReference>
<dbReference type="PANTHER" id="PTHR47271">
    <property type="entry name" value="ARGININE DEIMINASE"/>
    <property type="match status" value="1"/>
</dbReference>
<organism evidence="1 2">
    <name type="scientific">Nonomuraea jiangxiensis</name>
    <dbReference type="NCBI Taxonomy" id="633440"/>
    <lineage>
        <taxon>Bacteria</taxon>
        <taxon>Bacillati</taxon>
        <taxon>Actinomycetota</taxon>
        <taxon>Actinomycetes</taxon>
        <taxon>Streptosporangiales</taxon>
        <taxon>Streptosporangiaceae</taxon>
        <taxon>Nonomuraea</taxon>
    </lineage>
</organism>
<dbReference type="OrthoDB" id="3196313at2"/>
<dbReference type="GO" id="GO:0016990">
    <property type="term" value="F:arginine deiminase activity"/>
    <property type="evidence" value="ECO:0007669"/>
    <property type="project" value="TreeGrafter"/>
</dbReference>
<reference evidence="1 2" key="1">
    <citation type="submission" date="2016-10" db="EMBL/GenBank/DDBJ databases">
        <authorList>
            <person name="de Groot N.N."/>
        </authorList>
    </citation>
    <scope>NUCLEOTIDE SEQUENCE [LARGE SCALE GENOMIC DNA]</scope>
    <source>
        <strain evidence="1 2">CGMCC 4.6533</strain>
    </source>
</reference>
<dbReference type="GO" id="GO:0019546">
    <property type="term" value="P:L-arginine deiminase pathway"/>
    <property type="evidence" value="ECO:0007669"/>
    <property type="project" value="TreeGrafter"/>
</dbReference>
<proteinExistence type="predicted"/>
<sequence length="332" mass="36388">MSVIADDGAQPEYHYHKLVGPEPKPAFHDPAELERYWGRRWGAADEVSPLRTVLVRRPSSGLAAITADAWDPGAGALVDPGRRWYWRGDKAPNMQLVMEQHAALVSALRAEDVEVVEAPELPDHTKSVFTRDPMLTVPGGAVITRLAPRMRRGEEASVTRTVAALGMPVLGTITGEGLAEGGTFVKLRRDLAVFGVSIRCNPEGARQLAGFLEPLGIELVTVPLPGYAIHVDGQFHMMDEDLALANTHRLPYEFLTRLESLGIKVISPHPDEQLACNSLTVRPRRLLFPAHCVRTADRLAAEGVDIVPVPYDEILKNGGGIHCSTMELVRDW</sequence>
<evidence type="ECO:0000313" key="1">
    <source>
        <dbReference type="EMBL" id="SDL09198.1"/>
    </source>
</evidence>
<protein>
    <submittedName>
        <fullName evidence="1">N-Dimethylarginine dimethylaminohydrolase</fullName>
    </submittedName>
</protein>